<evidence type="ECO:0000313" key="10">
    <source>
        <dbReference type="EMBL" id="MCD2192085.1"/>
    </source>
</evidence>
<evidence type="ECO:0000313" key="11">
    <source>
        <dbReference type="Proteomes" id="UP001199469"/>
    </source>
</evidence>
<dbReference type="InterPro" id="IPR041460">
    <property type="entry name" value="Molybdopterin_N"/>
</dbReference>
<dbReference type="EMBL" id="JAJNDB010000001">
    <property type="protein sequence ID" value="MCD2192085.1"/>
    <property type="molecule type" value="Genomic_DNA"/>
</dbReference>
<dbReference type="InterPro" id="IPR006657">
    <property type="entry name" value="MoPterin_dinucl-bd_dom"/>
</dbReference>
<dbReference type="InterPro" id="IPR009010">
    <property type="entry name" value="Asp_de-COase-like_dom_sf"/>
</dbReference>
<dbReference type="Gene3D" id="2.40.40.20">
    <property type="match status" value="1"/>
</dbReference>
<evidence type="ECO:0000259" key="8">
    <source>
        <dbReference type="Pfam" id="PF01568"/>
    </source>
</evidence>
<comment type="caution">
    <text evidence="10">The sequence shown here is derived from an EMBL/GenBank/DDBJ whole genome shotgun (WGS) entry which is preliminary data.</text>
</comment>
<evidence type="ECO:0000256" key="3">
    <source>
        <dbReference type="ARBA" id="ARBA00022505"/>
    </source>
</evidence>
<dbReference type="Gene3D" id="3.40.228.10">
    <property type="entry name" value="Dimethylsulfoxide Reductase, domain 2"/>
    <property type="match status" value="1"/>
</dbReference>
<dbReference type="InterPro" id="IPR006656">
    <property type="entry name" value="Mopterin_OxRdtase"/>
</dbReference>
<dbReference type="InterPro" id="IPR041954">
    <property type="entry name" value="CT_DMSOR/BSOR/TMAOR"/>
</dbReference>
<organism evidence="10 11">
    <name type="scientific">Actinomycetospora endophytica</name>
    <dbReference type="NCBI Taxonomy" id="2291215"/>
    <lineage>
        <taxon>Bacteria</taxon>
        <taxon>Bacillati</taxon>
        <taxon>Actinomycetota</taxon>
        <taxon>Actinomycetes</taxon>
        <taxon>Pseudonocardiales</taxon>
        <taxon>Pseudonocardiaceae</taxon>
        <taxon>Actinomycetospora</taxon>
    </lineage>
</organism>
<dbReference type="Gene3D" id="3.40.50.740">
    <property type="match status" value="1"/>
</dbReference>
<accession>A0ABS8P1F7</accession>
<protein>
    <submittedName>
        <fullName evidence="10">Molybdopterin-dependent oxidoreductase</fullName>
    </submittedName>
</protein>
<evidence type="ECO:0000256" key="2">
    <source>
        <dbReference type="ARBA" id="ARBA00010312"/>
    </source>
</evidence>
<dbReference type="SUPFAM" id="SSF50692">
    <property type="entry name" value="ADC-like"/>
    <property type="match status" value="1"/>
</dbReference>
<feature type="domain" description="Molybdopterin oxidoreductase N-terminal" evidence="9">
    <location>
        <begin position="12"/>
        <end position="52"/>
    </location>
</feature>
<dbReference type="SUPFAM" id="SSF53706">
    <property type="entry name" value="Formate dehydrogenase/DMSO reductase, domains 1-3"/>
    <property type="match status" value="1"/>
</dbReference>
<keyword evidence="11" id="KW-1185">Reference proteome</keyword>
<comment type="cofactor">
    <cofactor evidence="1">
        <name>Mo-bis(molybdopterin guanine dinucleotide)</name>
        <dbReference type="ChEBI" id="CHEBI:60539"/>
    </cofactor>
</comment>
<proteinExistence type="inferred from homology"/>
<keyword evidence="5" id="KW-0560">Oxidoreductase</keyword>
<dbReference type="PANTHER" id="PTHR43742">
    <property type="entry name" value="TRIMETHYLAMINE-N-OXIDE REDUCTASE"/>
    <property type="match status" value="1"/>
</dbReference>
<evidence type="ECO:0000259" key="9">
    <source>
        <dbReference type="Pfam" id="PF18364"/>
    </source>
</evidence>
<evidence type="ECO:0000256" key="6">
    <source>
        <dbReference type="SAM" id="MobiDB-lite"/>
    </source>
</evidence>
<dbReference type="InterPro" id="IPR050612">
    <property type="entry name" value="Prok_Mopterin_Oxidored"/>
</dbReference>
<dbReference type="Proteomes" id="UP001199469">
    <property type="component" value="Unassembled WGS sequence"/>
</dbReference>
<gene>
    <name evidence="10" type="ORF">LQ327_01595</name>
</gene>
<keyword evidence="4" id="KW-0479">Metal-binding</keyword>
<name>A0ABS8P1F7_9PSEU</name>
<evidence type="ECO:0000256" key="4">
    <source>
        <dbReference type="ARBA" id="ARBA00022723"/>
    </source>
</evidence>
<dbReference type="RefSeq" id="WP_230729776.1">
    <property type="nucleotide sequence ID" value="NZ_JAJNDB010000001.1"/>
</dbReference>
<comment type="similarity">
    <text evidence="2">Belongs to the prokaryotic molybdopterin-containing oxidoreductase family.</text>
</comment>
<dbReference type="Pfam" id="PF18364">
    <property type="entry name" value="Molybdopterin_N"/>
    <property type="match status" value="1"/>
</dbReference>
<evidence type="ECO:0000256" key="1">
    <source>
        <dbReference type="ARBA" id="ARBA00001942"/>
    </source>
</evidence>
<evidence type="ECO:0000259" key="7">
    <source>
        <dbReference type="Pfam" id="PF00384"/>
    </source>
</evidence>
<sequence>MTGPREDTSHRHTSHWGAFTPRVEGGDVTAVRPSPFDPAPSPLLGNLVGSLRHPLRIPQPMVREGWLRDGPGPAPLRGEEPFVPVGWDEVVDRLAGELRRVYTDRGPEAVFGGSYGWSSAGRFHHAQGQVHRFLNTLGGYVASENTYSAGTSEVLLPHVLGAGPQILRTLTSWPVLEEHTELMVCVGGVPTKNMAVAPGGVTAHTSEGHLAAMAARGIELVLVGPDRRDLPSSSAWLPVRPGTDAAFLLALCHVLVTEGLHDEGFLRTHCVGGDRVLDHLLGRTDGLPKTPRWAAELCGIDPGAITALARRMASRRTMITLTFSVQRAEFGEQPVWAGVLLAALLGQIGLPGGGFGHGYGSIGDNGHPAHTRVLPTLPQGHNPVRARIPVARIADMLLHPGEEYAYNGERRRYPDVELVYWCGGNPFHHHQDLARLRAAWRRVPTVVVHEPYWTPAARHADIVLPATVTLERDDIGASRTDPVLTAMHAAAPPYEQAQDDYTIFAAVADLLGTDKDYTEGRSAAEWLRHLYEGWRADGAGRPDFDTFWADGHARTTPPPPGVLLSGFRRDPVGRPLATPSGRIELASTVVTSFGYDDCPGHPTWLAPVEWHGSERAARYPLVLLANNPAARLHSQLDFGEHSRGSKVAGREPVRIHPDDAARRGLGGGDLVRVFSDRGACLGGVVVDGDLSPGVVQMSTGAWFSPVPGVEPVLCAAGNVNVLTRDVGSSRLAQGCTGSRALVEIERWHGPAPEVDVAAPPETVGRTRHQG</sequence>
<feature type="domain" description="Molybdopterin dinucleotide-binding" evidence="8">
    <location>
        <begin position="621"/>
        <end position="733"/>
    </location>
</feature>
<feature type="region of interest" description="Disordered" evidence="6">
    <location>
        <begin position="1"/>
        <end position="27"/>
    </location>
</feature>
<dbReference type="CDD" id="cd02793">
    <property type="entry name" value="MopB_CT_DMSOR-BSOR-TMAOR"/>
    <property type="match status" value="1"/>
</dbReference>
<dbReference type="PANTHER" id="PTHR43742:SF10">
    <property type="entry name" value="TRIMETHYLAMINE-N-OXIDE REDUCTASE 2"/>
    <property type="match status" value="1"/>
</dbReference>
<dbReference type="Gene3D" id="3.90.55.10">
    <property type="entry name" value="Dimethylsulfoxide Reductase, domain 3"/>
    <property type="match status" value="1"/>
</dbReference>
<dbReference type="Pfam" id="PF01568">
    <property type="entry name" value="Molydop_binding"/>
    <property type="match status" value="1"/>
</dbReference>
<reference evidence="10 11" key="1">
    <citation type="submission" date="2021-11" db="EMBL/GenBank/DDBJ databases">
        <title>Draft genome sequence of Actinomycetospora sp. SF1 isolated from the rhizosphere soil.</title>
        <authorList>
            <person name="Duangmal K."/>
            <person name="Chantavorakit T."/>
        </authorList>
    </citation>
    <scope>NUCLEOTIDE SEQUENCE [LARGE SCALE GENOMIC DNA]</scope>
    <source>
        <strain evidence="10 11">TBRC 5722</strain>
    </source>
</reference>
<evidence type="ECO:0000256" key="5">
    <source>
        <dbReference type="ARBA" id="ARBA00023002"/>
    </source>
</evidence>
<keyword evidence="3" id="KW-0500">Molybdenum</keyword>
<feature type="compositionally biased region" description="Basic and acidic residues" evidence="6">
    <location>
        <begin position="1"/>
        <end position="10"/>
    </location>
</feature>
<feature type="domain" description="Molybdopterin oxidoreductase" evidence="7">
    <location>
        <begin position="56"/>
        <end position="509"/>
    </location>
</feature>
<dbReference type="Pfam" id="PF00384">
    <property type="entry name" value="Molybdopterin"/>
    <property type="match status" value="1"/>
</dbReference>